<keyword evidence="1" id="KW-0813">Transport</keyword>
<gene>
    <name evidence="3" type="ORF">CAPTEDRAFT_193618</name>
</gene>
<keyword evidence="1" id="KW-0561">Oxygen transport</keyword>
<keyword evidence="5" id="KW-1185">Reference proteome</keyword>
<dbReference type="GO" id="GO:0005344">
    <property type="term" value="F:oxygen carrier activity"/>
    <property type="evidence" value="ECO:0007669"/>
    <property type="project" value="UniProtKB-KW"/>
</dbReference>
<evidence type="ECO:0000259" key="2">
    <source>
        <dbReference type="PROSITE" id="PS01033"/>
    </source>
</evidence>
<keyword evidence="1" id="KW-0349">Heme</keyword>
<dbReference type="SUPFAM" id="SSF46458">
    <property type="entry name" value="Globin-like"/>
    <property type="match status" value="1"/>
</dbReference>
<dbReference type="EMBL" id="KB293438">
    <property type="protein sequence ID" value="ELU15965.1"/>
    <property type="molecule type" value="Genomic_DNA"/>
</dbReference>
<protein>
    <recommendedName>
        <fullName evidence="2">Globin domain-containing protein</fullName>
    </recommendedName>
</protein>
<keyword evidence="1" id="KW-0408">Iron</keyword>
<dbReference type="HOGENOM" id="CLU_1107973_0_0_1"/>
<organism evidence="3">
    <name type="scientific">Capitella teleta</name>
    <name type="common">Polychaete worm</name>
    <dbReference type="NCBI Taxonomy" id="283909"/>
    <lineage>
        <taxon>Eukaryota</taxon>
        <taxon>Metazoa</taxon>
        <taxon>Spiralia</taxon>
        <taxon>Lophotrochozoa</taxon>
        <taxon>Annelida</taxon>
        <taxon>Polychaeta</taxon>
        <taxon>Sedentaria</taxon>
        <taxon>Scolecida</taxon>
        <taxon>Capitellidae</taxon>
        <taxon>Capitella</taxon>
    </lineage>
</organism>
<proteinExistence type="inferred from homology"/>
<name>R7VJJ1_CAPTE</name>
<evidence type="ECO:0000313" key="5">
    <source>
        <dbReference type="Proteomes" id="UP000014760"/>
    </source>
</evidence>
<dbReference type="OMA" id="CMFIKLF"/>
<feature type="domain" description="Globin" evidence="2">
    <location>
        <begin position="27"/>
        <end position="210"/>
    </location>
</feature>
<dbReference type="Proteomes" id="UP000014760">
    <property type="component" value="Unassembled WGS sequence"/>
</dbReference>
<keyword evidence="1" id="KW-0479">Metal-binding</keyword>
<dbReference type="Gene3D" id="1.10.490.10">
    <property type="entry name" value="Globins"/>
    <property type="match status" value="1"/>
</dbReference>
<dbReference type="EMBL" id="AMQN01004389">
    <property type="status" value="NOT_ANNOTATED_CDS"/>
    <property type="molecule type" value="Genomic_DNA"/>
</dbReference>
<evidence type="ECO:0000256" key="1">
    <source>
        <dbReference type="RuleBase" id="RU000356"/>
    </source>
</evidence>
<sequence>MGCSNGRPMSGRRSDSTVPMVVDPRLPFTQAQIKTIRSVWNLVKRKFEDSARENLVIFFHLNPIFQDLFPHLNDLKSEQDMRHSPVFMMQALAIFGVYDDVIEGLTHDVDGAIAKLEEVGRLHAKIDAFHVDFFQDGRCVGNKCHQAALTFSALFVREYVVTIQMRSSVVTLFMEEPFIQTLRENFADDFQDAEIELYRLLFHWMQAVMTTSIETGNFGCEDPSAVFCLSNIYLYTFLAHTQEARGLLTRQ</sequence>
<evidence type="ECO:0000313" key="3">
    <source>
        <dbReference type="EMBL" id="ELU15965.1"/>
    </source>
</evidence>
<dbReference type="InterPro" id="IPR012292">
    <property type="entry name" value="Globin/Proto"/>
</dbReference>
<comment type="similarity">
    <text evidence="1">Belongs to the globin family.</text>
</comment>
<dbReference type="Pfam" id="PF00042">
    <property type="entry name" value="Globin"/>
    <property type="match status" value="1"/>
</dbReference>
<evidence type="ECO:0000313" key="4">
    <source>
        <dbReference type="EnsemblMetazoa" id="CapteP193618"/>
    </source>
</evidence>
<dbReference type="InterPro" id="IPR000971">
    <property type="entry name" value="Globin"/>
</dbReference>
<reference evidence="3 5" key="2">
    <citation type="journal article" date="2013" name="Nature">
        <title>Insights into bilaterian evolution from three spiralian genomes.</title>
        <authorList>
            <person name="Simakov O."/>
            <person name="Marletaz F."/>
            <person name="Cho S.J."/>
            <person name="Edsinger-Gonzales E."/>
            <person name="Havlak P."/>
            <person name="Hellsten U."/>
            <person name="Kuo D.H."/>
            <person name="Larsson T."/>
            <person name="Lv J."/>
            <person name="Arendt D."/>
            <person name="Savage R."/>
            <person name="Osoegawa K."/>
            <person name="de Jong P."/>
            <person name="Grimwood J."/>
            <person name="Chapman J.A."/>
            <person name="Shapiro H."/>
            <person name="Aerts A."/>
            <person name="Otillar R.P."/>
            <person name="Terry A.Y."/>
            <person name="Boore J.L."/>
            <person name="Grigoriev I.V."/>
            <person name="Lindberg D.R."/>
            <person name="Seaver E.C."/>
            <person name="Weisblat D.A."/>
            <person name="Putnam N.H."/>
            <person name="Rokhsar D.S."/>
        </authorList>
    </citation>
    <scope>NUCLEOTIDE SEQUENCE</scope>
    <source>
        <strain evidence="3 5">I ESC-2004</strain>
    </source>
</reference>
<dbReference type="EnsemblMetazoa" id="CapteT193618">
    <property type="protein sequence ID" value="CapteP193618"/>
    <property type="gene ID" value="CapteG193618"/>
</dbReference>
<dbReference type="InterPro" id="IPR009050">
    <property type="entry name" value="Globin-like_sf"/>
</dbReference>
<dbReference type="PROSITE" id="PS01033">
    <property type="entry name" value="GLOBIN"/>
    <property type="match status" value="1"/>
</dbReference>
<dbReference type="GO" id="GO:0020037">
    <property type="term" value="F:heme binding"/>
    <property type="evidence" value="ECO:0007669"/>
    <property type="project" value="InterPro"/>
</dbReference>
<accession>R7VJJ1</accession>
<reference evidence="5" key="1">
    <citation type="submission" date="2012-12" db="EMBL/GenBank/DDBJ databases">
        <authorList>
            <person name="Hellsten U."/>
            <person name="Grimwood J."/>
            <person name="Chapman J.A."/>
            <person name="Shapiro H."/>
            <person name="Aerts A."/>
            <person name="Otillar R.P."/>
            <person name="Terry A.Y."/>
            <person name="Boore J.L."/>
            <person name="Simakov O."/>
            <person name="Marletaz F."/>
            <person name="Cho S.-J."/>
            <person name="Edsinger-Gonzales E."/>
            <person name="Havlak P."/>
            <person name="Kuo D.-H."/>
            <person name="Larsson T."/>
            <person name="Lv J."/>
            <person name="Arendt D."/>
            <person name="Savage R."/>
            <person name="Osoegawa K."/>
            <person name="de Jong P."/>
            <person name="Lindberg D.R."/>
            <person name="Seaver E.C."/>
            <person name="Weisblat D.A."/>
            <person name="Putnam N.H."/>
            <person name="Grigoriev I.V."/>
            <person name="Rokhsar D.S."/>
        </authorList>
    </citation>
    <scope>NUCLEOTIDE SEQUENCE</scope>
    <source>
        <strain evidence="5">I ESC-2004</strain>
    </source>
</reference>
<dbReference type="GO" id="GO:0019825">
    <property type="term" value="F:oxygen binding"/>
    <property type="evidence" value="ECO:0007669"/>
    <property type="project" value="InterPro"/>
</dbReference>
<dbReference type="AlphaFoldDB" id="R7VJJ1"/>
<reference evidence="4" key="3">
    <citation type="submission" date="2015-06" db="UniProtKB">
        <authorList>
            <consortium name="EnsemblMetazoa"/>
        </authorList>
    </citation>
    <scope>IDENTIFICATION</scope>
</reference>